<keyword evidence="13" id="KW-1185">Reference proteome</keyword>
<feature type="region of interest" description="Disordered" evidence="7">
    <location>
        <begin position="653"/>
        <end position="682"/>
    </location>
</feature>
<evidence type="ECO:0000256" key="8">
    <source>
        <dbReference type="SAM" id="Phobius"/>
    </source>
</evidence>
<evidence type="ECO:0000256" key="6">
    <source>
        <dbReference type="SAM" id="Coils"/>
    </source>
</evidence>
<feature type="transmembrane region" description="Helical" evidence="8">
    <location>
        <begin position="66"/>
        <end position="88"/>
    </location>
</feature>
<keyword evidence="8" id="KW-0812">Transmembrane</keyword>
<evidence type="ECO:0000256" key="1">
    <source>
        <dbReference type="ARBA" id="ARBA00004429"/>
    </source>
</evidence>
<reference evidence="13" key="1">
    <citation type="journal article" date="2019" name="Int. J. Syst. Evol. Microbiol.">
        <title>The Global Catalogue of Microorganisms (GCM) 10K type strain sequencing project: providing services to taxonomists for standard genome sequencing and annotation.</title>
        <authorList>
            <consortium name="The Broad Institute Genomics Platform"/>
            <consortium name="The Broad Institute Genome Sequencing Center for Infectious Disease"/>
            <person name="Wu L."/>
            <person name="Ma J."/>
        </authorList>
    </citation>
    <scope>NUCLEOTIDE SEQUENCE [LARGE SCALE GENOMIC DNA]</scope>
    <source>
        <strain evidence="13">CECT 8472</strain>
    </source>
</reference>
<keyword evidence="3 5" id="KW-0807">Transducer</keyword>
<evidence type="ECO:0000256" key="5">
    <source>
        <dbReference type="PROSITE-ProRule" id="PRU00284"/>
    </source>
</evidence>
<evidence type="ECO:0000256" key="2">
    <source>
        <dbReference type="ARBA" id="ARBA00022519"/>
    </source>
</evidence>
<keyword evidence="6" id="KW-0175">Coiled coil</keyword>
<organism evidence="12 13">
    <name type="scientific">Fodinicurvata halophila</name>
    <dbReference type="NCBI Taxonomy" id="1419723"/>
    <lineage>
        <taxon>Bacteria</taxon>
        <taxon>Pseudomonadati</taxon>
        <taxon>Pseudomonadota</taxon>
        <taxon>Alphaproteobacteria</taxon>
        <taxon>Rhodospirillales</taxon>
        <taxon>Rhodovibrionaceae</taxon>
        <taxon>Fodinicurvata</taxon>
    </lineage>
</organism>
<dbReference type="EMBL" id="JBHSCW010000003">
    <property type="protein sequence ID" value="MFC4351628.1"/>
    <property type="molecule type" value="Genomic_DNA"/>
</dbReference>
<dbReference type="Gene3D" id="1.20.58.920">
    <property type="match status" value="2"/>
</dbReference>
<evidence type="ECO:0000259" key="10">
    <source>
        <dbReference type="PROSITE" id="PS50192"/>
    </source>
</evidence>
<keyword evidence="2" id="KW-1003">Cell membrane</keyword>
<sequence length="908" mass="96606">MKLWPFAKGRSEGREASQESVAEEDENLTQNQEEVSEAEAGMESEDSRQGGGFMPNLGRIGIRARLYCAFGGVVALTLLASGVAWFSYGNVEQAYGSATQRDVPAMNASLRLRGDALQLASDAPLLARTANESARKDLTQQIDQRIKAIRARMEELQGYGVRNDSLDQLSQEVDSLSTTMNSLDERVSQALSHGQEIARLEEEAAQKHEVLLQQVRDTLDSVQLNFKTAVEDTTLAAGDTIRSLVRRQVGLLRNALDALIDASHLSSILSQAPNVEEESTLGEMEMKYITRLASFDGKVRSLNEQLENEALAAAVDDYAALGSGDESVFQAQKELLAAPAYSRSRYARTLQAKLEEAVALNSTFLDEMGPVVSKVYSQILDGADEATNSNTEALSELIQNDVGALFSLMRVEAEANLMLGVLTRVSAAGNVSDIDALEQSFSQSKERASAALADYSDTELPQAFAALSAVGEGEGGLFEERRAQSKARFLATTAAQEVDGAVAGLREGVSTVISEVESGLEAGTASVENAIQTSKVWLIGIAVASMVISVLIAWLYVGRHLVDRIARLSYSMKEISSGDLTADVPSGGRDEIADMANALAVFRDNLAEAAEERTRNEQERAEQSKRRRQEMLELAGAFESSVKSVVDSVSSSAKEMETTAGSMSDTAKQTGERVQTVASASQEASSDVQTAASAAQELAGSIAEIGRQVARSNEISSKASESAEASNTQVAGLSEAAQKIGDVVKLIQDIAEQTNLLALNATIEAARAGEAGKGFAVVASEVKNLANQTAKATEEISQQISGIQNATEDTVSMIQSISGVISEMNEISTSISAAVEEQGAATDEIANTMNRVSEGTQKVNQNIEEVSEDAQGTGAAANQVLSSAAELSRQADTLRGEVDSFVEKVRAG</sequence>
<feature type="transmembrane region" description="Helical" evidence="8">
    <location>
        <begin position="536"/>
        <end position="557"/>
    </location>
</feature>
<dbReference type="Proteomes" id="UP001595799">
    <property type="component" value="Unassembled WGS sequence"/>
</dbReference>
<dbReference type="PANTHER" id="PTHR32089">
    <property type="entry name" value="METHYL-ACCEPTING CHEMOTAXIS PROTEIN MCPB"/>
    <property type="match status" value="1"/>
</dbReference>
<gene>
    <name evidence="12" type="ORF">ACFOW6_08760</name>
</gene>
<keyword evidence="8" id="KW-1133">Transmembrane helix</keyword>
<feature type="domain" description="HAMP" evidence="11">
    <location>
        <begin position="559"/>
        <end position="611"/>
    </location>
</feature>
<dbReference type="Pfam" id="PF00015">
    <property type="entry name" value="MCPsignal"/>
    <property type="match status" value="1"/>
</dbReference>
<feature type="domain" description="T-SNARE coiled-coil homology" evidence="10">
    <location>
        <begin position="804"/>
        <end position="866"/>
    </location>
</feature>
<evidence type="ECO:0000256" key="4">
    <source>
        <dbReference type="ARBA" id="ARBA00029447"/>
    </source>
</evidence>
<dbReference type="SUPFAM" id="SSF58104">
    <property type="entry name" value="Methyl-accepting chemotaxis protein (MCP) signaling domain"/>
    <property type="match status" value="1"/>
</dbReference>
<evidence type="ECO:0000313" key="12">
    <source>
        <dbReference type="EMBL" id="MFC4351628.1"/>
    </source>
</evidence>
<name>A0ABV8UMD3_9PROT</name>
<dbReference type="PROSITE" id="PS50111">
    <property type="entry name" value="CHEMOTAXIS_TRANSDUC_2"/>
    <property type="match status" value="1"/>
</dbReference>
<dbReference type="InterPro" id="IPR003660">
    <property type="entry name" value="HAMP_dom"/>
</dbReference>
<dbReference type="Gene3D" id="6.10.340.10">
    <property type="match status" value="1"/>
</dbReference>
<comment type="caution">
    <text evidence="12">The sequence shown here is derived from an EMBL/GenBank/DDBJ whole genome shotgun (WGS) entry which is preliminary data.</text>
</comment>
<evidence type="ECO:0000256" key="7">
    <source>
        <dbReference type="SAM" id="MobiDB-lite"/>
    </source>
</evidence>
<protein>
    <submittedName>
        <fullName evidence="12">Methyl-accepting chemotaxis protein</fullName>
    </submittedName>
</protein>
<dbReference type="SMART" id="SM00304">
    <property type="entry name" value="HAMP"/>
    <property type="match status" value="1"/>
</dbReference>
<evidence type="ECO:0000259" key="9">
    <source>
        <dbReference type="PROSITE" id="PS50111"/>
    </source>
</evidence>
<dbReference type="Pfam" id="PF00672">
    <property type="entry name" value="HAMP"/>
    <property type="match status" value="1"/>
</dbReference>
<evidence type="ECO:0000256" key="3">
    <source>
        <dbReference type="ARBA" id="ARBA00023224"/>
    </source>
</evidence>
<accession>A0ABV8UMD3</accession>
<feature type="compositionally biased region" description="Polar residues" evidence="7">
    <location>
        <begin position="659"/>
        <end position="682"/>
    </location>
</feature>
<dbReference type="CDD" id="cd06225">
    <property type="entry name" value="HAMP"/>
    <property type="match status" value="1"/>
</dbReference>
<evidence type="ECO:0000259" key="11">
    <source>
        <dbReference type="PROSITE" id="PS50885"/>
    </source>
</evidence>
<comment type="similarity">
    <text evidence="4">Belongs to the methyl-accepting chemotaxis (MCP) protein family.</text>
</comment>
<dbReference type="PROSITE" id="PS50885">
    <property type="entry name" value="HAMP"/>
    <property type="match status" value="1"/>
</dbReference>
<keyword evidence="2" id="KW-0997">Cell inner membrane</keyword>
<dbReference type="InterPro" id="IPR000727">
    <property type="entry name" value="T_SNARE_dom"/>
</dbReference>
<proteinExistence type="inferred from homology"/>
<dbReference type="PANTHER" id="PTHR32089:SF112">
    <property type="entry name" value="LYSOZYME-LIKE PROTEIN-RELATED"/>
    <property type="match status" value="1"/>
</dbReference>
<evidence type="ECO:0000313" key="13">
    <source>
        <dbReference type="Proteomes" id="UP001595799"/>
    </source>
</evidence>
<comment type="subcellular location">
    <subcellularLocation>
        <location evidence="1">Cell inner membrane</location>
        <topology evidence="1">Multi-pass membrane protein</topology>
    </subcellularLocation>
</comment>
<feature type="coiled-coil region" evidence="6">
    <location>
        <begin position="592"/>
        <end position="627"/>
    </location>
</feature>
<dbReference type="InterPro" id="IPR038188">
    <property type="entry name" value="TorS_sensor_sf"/>
</dbReference>
<dbReference type="Gene3D" id="1.10.287.950">
    <property type="entry name" value="Methyl-accepting chemotaxis protein"/>
    <property type="match status" value="1"/>
</dbReference>
<dbReference type="RefSeq" id="WP_382421953.1">
    <property type="nucleotide sequence ID" value="NZ_JBHSCW010000003.1"/>
</dbReference>
<feature type="region of interest" description="Disordered" evidence="7">
    <location>
        <begin position="1"/>
        <end position="52"/>
    </location>
</feature>
<feature type="domain" description="Methyl-accepting transducer" evidence="9">
    <location>
        <begin position="645"/>
        <end position="874"/>
    </location>
</feature>
<dbReference type="PROSITE" id="PS50192">
    <property type="entry name" value="T_SNARE"/>
    <property type="match status" value="1"/>
</dbReference>
<dbReference type="InterPro" id="IPR004089">
    <property type="entry name" value="MCPsignal_dom"/>
</dbReference>
<dbReference type="SMART" id="SM00283">
    <property type="entry name" value="MA"/>
    <property type="match status" value="1"/>
</dbReference>
<feature type="compositionally biased region" description="Acidic residues" evidence="7">
    <location>
        <begin position="34"/>
        <end position="44"/>
    </location>
</feature>
<keyword evidence="8" id="KW-0472">Membrane</keyword>